<feature type="region of interest" description="Disordered" evidence="1">
    <location>
        <begin position="28"/>
        <end position="63"/>
    </location>
</feature>
<organism evidence="2 3">
    <name type="scientific">Streptomyces labedae</name>
    <dbReference type="NCBI Taxonomy" id="285569"/>
    <lineage>
        <taxon>Bacteria</taxon>
        <taxon>Bacillati</taxon>
        <taxon>Actinomycetota</taxon>
        <taxon>Actinomycetes</taxon>
        <taxon>Kitasatosporales</taxon>
        <taxon>Streptomycetaceae</taxon>
        <taxon>Streptomyces</taxon>
    </lineage>
</organism>
<comment type="caution">
    <text evidence="2">The sequence shown here is derived from an EMBL/GenBank/DDBJ whole genome shotgun (WGS) entry which is preliminary data.</text>
</comment>
<accession>A0ABP6QZN8</accession>
<keyword evidence="3" id="KW-1185">Reference proteome</keyword>
<dbReference type="EMBL" id="BAAAUW010000015">
    <property type="protein sequence ID" value="GAA3265070.1"/>
    <property type="molecule type" value="Genomic_DNA"/>
</dbReference>
<sequence>MEAVTAIDSPNPDNHVSYRLYAARHLQRAPNPGGHAGPIPRNDDRAVDRKPTAVPGEATLWPR</sequence>
<dbReference type="Proteomes" id="UP001500728">
    <property type="component" value="Unassembled WGS sequence"/>
</dbReference>
<evidence type="ECO:0000313" key="2">
    <source>
        <dbReference type="EMBL" id="GAA3265070.1"/>
    </source>
</evidence>
<protein>
    <submittedName>
        <fullName evidence="2">Uncharacterized protein</fullName>
    </submittedName>
</protein>
<gene>
    <name evidence="2" type="ORF">GCM10010469_35270</name>
</gene>
<feature type="compositionally biased region" description="Basic and acidic residues" evidence="1">
    <location>
        <begin position="41"/>
        <end position="51"/>
    </location>
</feature>
<evidence type="ECO:0000256" key="1">
    <source>
        <dbReference type="SAM" id="MobiDB-lite"/>
    </source>
</evidence>
<evidence type="ECO:0000313" key="3">
    <source>
        <dbReference type="Proteomes" id="UP001500728"/>
    </source>
</evidence>
<reference evidence="3" key="1">
    <citation type="journal article" date="2019" name="Int. J. Syst. Evol. Microbiol.">
        <title>The Global Catalogue of Microorganisms (GCM) 10K type strain sequencing project: providing services to taxonomists for standard genome sequencing and annotation.</title>
        <authorList>
            <consortium name="The Broad Institute Genomics Platform"/>
            <consortium name="The Broad Institute Genome Sequencing Center for Infectious Disease"/>
            <person name="Wu L."/>
            <person name="Ma J."/>
        </authorList>
    </citation>
    <scope>NUCLEOTIDE SEQUENCE [LARGE SCALE GENOMIC DNA]</scope>
    <source>
        <strain evidence="3">JCM 9381</strain>
    </source>
</reference>
<name>A0ABP6QZN8_9ACTN</name>
<proteinExistence type="predicted"/>